<dbReference type="AlphaFoldDB" id="A0A7X2XDN3"/>
<dbReference type="EMBL" id="WNBM01000001">
    <property type="protein sequence ID" value="MTT74752.1"/>
    <property type="molecule type" value="Genomic_DNA"/>
</dbReference>
<keyword evidence="1" id="KW-0238">DNA-binding</keyword>
<gene>
    <name evidence="3" type="ORF">GMD11_00515</name>
    <name evidence="4" type="ORF">GMD18_00510</name>
</gene>
<dbReference type="GO" id="GO:0003677">
    <property type="term" value="F:DNA binding"/>
    <property type="evidence" value="ECO:0007669"/>
    <property type="project" value="UniProtKB-KW"/>
</dbReference>
<name>A0A7X2XDN3_9FIRM</name>
<evidence type="ECO:0000259" key="2">
    <source>
        <dbReference type="PROSITE" id="PS50943"/>
    </source>
</evidence>
<dbReference type="SUPFAM" id="SSF47413">
    <property type="entry name" value="lambda repressor-like DNA-binding domains"/>
    <property type="match status" value="1"/>
</dbReference>
<dbReference type="SMART" id="SM00530">
    <property type="entry name" value="HTH_XRE"/>
    <property type="match status" value="1"/>
</dbReference>
<keyword evidence="5" id="KW-1185">Reference proteome</keyword>
<reference evidence="5 6" key="1">
    <citation type="journal article" date="2019" name="Nat. Med.">
        <title>A library of human gut bacterial isolates paired with longitudinal multiomics data enables mechanistic microbiome research.</title>
        <authorList>
            <person name="Poyet M."/>
            <person name="Groussin M."/>
            <person name="Gibbons S.M."/>
            <person name="Avila-Pacheco J."/>
            <person name="Jiang X."/>
            <person name="Kearney S.M."/>
            <person name="Perrotta A.R."/>
            <person name="Berdy B."/>
            <person name="Zhao S."/>
            <person name="Lieberman T.D."/>
            <person name="Swanson P.K."/>
            <person name="Smith M."/>
            <person name="Roesemann S."/>
            <person name="Alexander J.E."/>
            <person name="Rich S.A."/>
            <person name="Livny J."/>
            <person name="Vlamakis H."/>
            <person name="Clish C."/>
            <person name="Bullock K."/>
            <person name="Deik A."/>
            <person name="Scott J."/>
            <person name="Pierce K.A."/>
            <person name="Xavier R.J."/>
            <person name="Alm E.J."/>
        </authorList>
    </citation>
    <scope>NUCLEOTIDE SEQUENCE [LARGE SCALE GENOMIC DNA]</scope>
    <source>
        <strain evidence="3 6">BIOML-A13</strain>
        <strain evidence="4 5">BIOML-A3</strain>
    </source>
</reference>
<dbReference type="Proteomes" id="UP000484547">
    <property type="component" value="Unassembled WGS sequence"/>
</dbReference>
<protein>
    <submittedName>
        <fullName evidence="3">Helix-turn-helix domain-containing protein</fullName>
    </submittedName>
</protein>
<dbReference type="PROSITE" id="PS50943">
    <property type="entry name" value="HTH_CROC1"/>
    <property type="match status" value="1"/>
</dbReference>
<evidence type="ECO:0000256" key="1">
    <source>
        <dbReference type="ARBA" id="ARBA00023125"/>
    </source>
</evidence>
<organism evidence="3 6">
    <name type="scientific">Phascolarctobacterium faecium</name>
    <dbReference type="NCBI Taxonomy" id="33025"/>
    <lineage>
        <taxon>Bacteria</taxon>
        <taxon>Bacillati</taxon>
        <taxon>Bacillota</taxon>
        <taxon>Negativicutes</taxon>
        <taxon>Acidaminococcales</taxon>
        <taxon>Acidaminococcaceae</taxon>
        <taxon>Phascolarctobacterium</taxon>
    </lineage>
</organism>
<comment type="caution">
    <text evidence="3">The sequence shown here is derived from an EMBL/GenBank/DDBJ whole genome shotgun (WGS) entry which is preliminary data.</text>
</comment>
<feature type="domain" description="HTH cro/C1-type" evidence="2">
    <location>
        <begin position="8"/>
        <end position="62"/>
    </location>
</feature>
<dbReference type="InterPro" id="IPR001387">
    <property type="entry name" value="Cro/C1-type_HTH"/>
</dbReference>
<dbReference type="OrthoDB" id="8115576at2"/>
<sequence length="114" mass="12949">MRNLGKTLKYLRNRRGLTQEETGRVFNVVKQTVSNWESDIAKPDLATFEKIADFYGVSFDYLLGKTPEELNDCAVTDAGYIAVTHKDRILLDKIRSMSKAKQKALEVLLGVREP</sequence>
<dbReference type="CDD" id="cd00093">
    <property type="entry name" value="HTH_XRE"/>
    <property type="match status" value="1"/>
</dbReference>
<evidence type="ECO:0000313" key="3">
    <source>
        <dbReference type="EMBL" id="MTT74752.1"/>
    </source>
</evidence>
<evidence type="ECO:0000313" key="6">
    <source>
        <dbReference type="Proteomes" id="UP000484547"/>
    </source>
</evidence>
<dbReference type="Gene3D" id="1.10.260.40">
    <property type="entry name" value="lambda repressor-like DNA-binding domains"/>
    <property type="match status" value="1"/>
</dbReference>
<dbReference type="PANTHER" id="PTHR46558:SF11">
    <property type="entry name" value="HTH-TYPE TRANSCRIPTIONAL REGULATOR XRE"/>
    <property type="match status" value="1"/>
</dbReference>
<dbReference type="Proteomes" id="UP000443070">
    <property type="component" value="Unassembled WGS sequence"/>
</dbReference>
<evidence type="ECO:0000313" key="4">
    <source>
        <dbReference type="EMBL" id="MTU02883.1"/>
    </source>
</evidence>
<accession>A0A7X2XDN3</accession>
<dbReference type="EMBL" id="WNBW01000001">
    <property type="protein sequence ID" value="MTU02883.1"/>
    <property type="molecule type" value="Genomic_DNA"/>
</dbReference>
<evidence type="ECO:0000313" key="5">
    <source>
        <dbReference type="Proteomes" id="UP000443070"/>
    </source>
</evidence>
<proteinExistence type="predicted"/>
<dbReference type="Pfam" id="PF01381">
    <property type="entry name" value="HTH_3"/>
    <property type="match status" value="1"/>
</dbReference>
<dbReference type="PANTHER" id="PTHR46558">
    <property type="entry name" value="TRACRIPTIONAL REGULATORY PROTEIN-RELATED-RELATED"/>
    <property type="match status" value="1"/>
</dbReference>
<dbReference type="RefSeq" id="WP_155163428.1">
    <property type="nucleotide sequence ID" value="NZ_JAXUJR010000010.1"/>
</dbReference>
<dbReference type="InterPro" id="IPR010982">
    <property type="entry name" value="Lambda_DNA-bd_dom_sf"/>
</dbReference>